<keyword evidence="14" id="KW-1185">Reference proteome</keyword>
<evidence type="ECO:0000259" key="10">
    <source>
        <dbReference type="Pfam" id="PF00082"/>
    </source>
</evidence>
<dbReference type="GO" id="GO:0016020">
    <property type="term" value="C:membrane"/>
    <property type="evidence" value="ECO:0007669"/>
    <property type="project" value="InterPro"/>
</dbReference>
<evidence type="ECO:0000313" key="13">
    <source>
        <dbReference type="EMBL" id="KAB5589805.1"/>
    </source>
</evidence>
<feature type="domain" description="Peptidase S8/S53" evidence="10">
    <location>
        <begin position="155"/>
        <end position="570"/>
    </location>
</feature>
<dbReference type="CDD" id="cd07489">
    <property type="entry name" value="Peptidases_S8_5"/>
    <property type="match status" value="1"/>
</dbReference>
<evidence type="ECO:0000256" key="2">
    <source>
        <dbReference type="ARBA" id="ARBA00022512"/>
    </source>
</evidence>
<dbReference type="Proteomes" id="UP000383932">
    <property type="component" value="Unassembled WGS sequence"/>
</dbReference>
<evidence type="ECO:0000313" key="14">
    <source>
        <dbReference type="Proteomes" id="UP000383932"/>
    </source>
</evidence>
<organism evidence="13 14">
    <name type="scientific">Ceratobasidium theobromae</name>
    <dbReference type="NCBI Taxonomy" id="1582974"/>
    <lineage>
        <taxon>Eukaryota</taxon>
        <taxon>Fungi</taxon>
        <taxon>Dikarya</taxon>
        <taxon>Basidiomycota</taxon>
        <taxon>Agaricomycotina</taxon>
        <taxon>Agaricomycetes</taxon>
        <taxon>Cantharellales</taxon>
        <taxon>Ceratobasidiaceae</taxon>
        <taxon>Ceratobasidium</taxon>
    </lineage>
</organism>
<reference evidence="13 14" key="1">
    <citation type="journal article" date="2019" name="Fungal Biol. Biotechnol.">
        <title>Draft genome sequence of fastidious pathogen Ceratobasidium theobromae, which causes vascular-streak dieback in Theobroma cacao.</title>
        <authorList>
            <person name="Ali S.S."/>
            <person name="Asman A."/>
            <person name="Shao J."/>
            <person name="Firmansyah A.P."/>
            <person name="Susilo A.W."/>
            <person name="Rosmana A."/>
            <person name="McMahon P."/>
            <person name="Junaid M."/>
            <person name="Guest D."/>
            <person name="Kheng T.Y."/>
            <person name="Meinhardt L.W."/>
            <person name="Bailey B.A."/>
        </authorList>
    </citation>
    <scope>NUCLEOTIDE SEQUENCE [LARGE SCALE GENOMIC DNA]</scope>
    <source>
        <strain evidence="13 14">CT2</strain>
    </source>
</reference>
<dbReference type="PANTHER" id="PTHR43806:SF66">
    <property type="entry name" value="SERIN ENDOPEPTIDASE"/>
    <property type="match status" value="1"/>
</dbReference>
<dbReference type="OrthoDB" id="206201at2759"/>
<dbReference type="PROSITE" id="PS51892">
    <property type="entry name" value="SUBTILASE"/>
    <property type="match status" value="1"/>
</dbReference>
<comment type="similarity">
    <text evidence="1 8">Belongs to the peptidase S8 family.</text>
</comment>
<evidence type="ECO:0000256" key="7">
    <source>
        <dbReference type="PIRSR" id="PIRSR615500-1"/>
    </source>
</evidence>
<evidence type="ECO:0000256" key="1">
    <source>
        <dbReference type="ARBA" id="ARBA00011073"/>
    </source>
</evidence>
<evidence type="ECO:0000256" key="3">
    <source>
        <dbReference type="ARBA" id="ARBA00022670"/>
    </source>
</evidence>
<evidence type="ECO:0000256" key="8">
    <source>
        <dbReference type="PROSITE-ProRule" id="PRU01240"/>
    </source>
</evidence>
<keyword evidence="6 8" id="KW-0720">Serine protease</keyword>
<dbReference type="InterPro" id="IPR023828">
    <property type="entry name" value="Peptidase_S8_Ser-AS"/>
</dbReference>
<protein>
    <submittedName>
        <fullName evidence="13">Minor extracellular protease vpr</fullName>
    </submittedName>
</protein>
<dbReference type="InterPro" id="IPR000209">
    <property type="entry name" value="Peptidase_S8/S53_dom"/>
</dbReference>
<evidence type="ECO:0000259" key="11">
    <source>
        <dbReference type="Pfam" id="PF02225"/>
    </source>
</evidence>
<name>A0A5N5QDI1_9AGAM</name>
<dbReference type="InterPro" id="IPR050131">
    <property type="entry name" value="Peptidase_S8_subtilisin-like"/>
</dbReference>
<dbReference type="SUPFAM" id="SSF52743">
    <property type="entry name" value="Subtilisin-like"/>
    <property type="match status" value="1"/>
</dbReference>
<feature type="active site" description="Charge relay system" evidence="7 8">
    <location>
        <position position="529"/>
    </location>
</feature>
<keyword evidence="2" id="KW-0134">Cell wall</keyword>
<evidence type="ECO:0000256" key="5">
    <source>
        <dbReference type="ARBA" id="ARBA00022801"/>
    </source>
</evidence>
<dbReference type="Gene3D" id="3.40.50.200">
    <property type="entry name" value="Peptidase S8/S53 domain"/>
    <property type="match status" value="2"/>
</dbReference>
<sequence>MRVLAVAVATAQLVSAAVDIKALNRLTKSKLPIVENTFVVELKSDSHLKRGFASPHEELYHDLRRRDANPTWRVKSEYKSEIMTGLTIQLGSSEDLVKLAQAKAVESITPVYRHSRPQPVGMQVLTNPATYPREAVSSLHEMTGIDKAHAAGYFGEGITIAVIDDGVDYTLPALGGKFGPGNTIIGGYDFVGDNYTGYYDSPPPVEDPDPFTQCGDHGTHVTGIMAAAPGNPYNITGVAYKSKFNVYRVFSCSGDTSDDFIISALLRAYADNNDIITLSLRSKLGWADSSWVRVATRIANKGRIITTALGNSGEYGAWIPDSPSTSPGVIKVASADGPIAQIQNAKLSNGRLIPYQQLTPLQWPDNLPLFAISSDVNVPDDACNALPSSTPDLSKYVVIIRRGSCHLTDKMDNAAAFGAKYFVLYDNRDEPLMTDEYPCGNYVPMFISQQDGIFLVQQAIPQKMTLSFPNLPTTAPMPRSGLISFWSSYGPSNDMYLGPSVAAPGAWIISTVPKALSGGSGFAAFSGTSMATPFVAASAALFLQAHGKKPSTALAVRSIFQNTAVPVKETKAPGALLDTAAHQGSGVIQVFDAIKSTASMLPAELLLNDTAYFKGTHKLHIRNRGRKTVTWTLSHVPAGTAKTYSGDEARRDIQLVSNFATVKIFPSKLTVPPGWTLEVNVWFTPPTGLSPSEYSVYSGYIQATGSDKSVLRSTYMGVAAKLKDKKILADFVPDTDFALPALVAPDGHIVASNETLVCTLGPADWPRVSYRLVGGTQVLRFDLIDANAKVHTQRPNRRDLSELDAPFSEPGPPTGGNIWDWLLPSSMRSSSRTFASVKILGALYEENNVGRDRGDFVPDDSNMGFDRFGNGTSIPDGSYRILVRVLKVTGNRDREEDYEAWTSPVLVIKRT</sequence>
<dbReference type="GO" id="GO:0006508">
    <property type="term" value="P:proteolysis"/>
    <property type="evidence" value="ECO:0007669"/>
    <property type="project" value="UniProtKB-KW"/>
</dbReference>
<dbReference type="SUPFAM" id="SSF52025">
    <property type="entry name" value="PA domain"/>
    <property type="match status" value="1"/>
</dbReference>
<dbReference type="InterPro" id="IPR034187">
    <property type="entry name" value="Peptidases_S8_5"/>
</dbReference>
<dbReference type="InterPro" id="IPR022398">
    <property type="entry name" value="Peptidase_S8_His-AS"/>
</dbReference>
<keyword evidence="4 9" id="KW-0732">Signal</keyword>
<dbReference type="Gene3D" id="3.50.30.30">
    <property type="match status" value="1"/>
</dbReference>
<dbReference type="InterPro" id="IPR003137">
    <property type="entry name" value="PA_domain"/>
</dbReference>
<dbReference type="PANTHER" id="PTHR43806">
    <property type="entry name" value="PEPTIDASE S8"/>
    <property type="match status" value="1"/>
</dbReference>
<dbReference type="GO" id="GO:0004252">
    <property type="term" value="F:serine-type endopeptidase activity"/>
    <property type="evidence" value="ECO:0007669"/>
    <property type="project" value="UniProtKB-UniRule"/>
</dbReference>
<dbReference type="Pfam" id="PF02225">
    <property type="entry name" value="PA"/>
    <property type="match status" value="1"/>
</dbReference>
<accession>A0A5N5QDI1</accession>
<dbReference type="AlphaFoldDB" id="A0A5N5QDI1"/>
<feature type="signal peptide" evidence="9">
    <location>
        <begin position="1"/>
        <end position="16"/>
    </location>
</feature>
<evidence type="ECO:0000256" key="6">
    <source>
        <dbReference type="ARBA" id="ARBA00022825"/>
    </source>
</evidence>
<feature type="chain" id="PRO_5024330857" evidence="9">
    <location>
        <begin position="17"/>
        <end position="911"/>
    </location>
</feature>
<comment type="caution">
    <text evidence="13">The sequence shown here is derived from an EMBL/GenBank/DDBJ whole genome shotgun (WGS) entry which is preliminary data.</text>
</comment>
<keyword evidence="3 8" id="KW-0645">Protease</keyword>
<dbReference type="InterPro" id="IPR036852">
    <property type="entry name" value="Peptidase_S8/S53_dom_sf"/>
</dbReference>
<dbReference type="Pfam" id="PF00082">
    <property type="entry name" value="Peptidase_S8"/>
    <property type="match status" value="1"/>
</dbReference>
<dbReference type="InterPro" id="IPR010435">
    <property type="entry name" value="C5a/SBT2-like_Fn3"/>
</dbReference>
<evidence type="ECO:0000259" key="12">
    <source>
        <dbReference type="Pfam" id="PF06280"/>
    </source>
</evidence>
<dbReference type="PROSITE" id="PS00138">
    <property type="entry name" value="SUBTILASE_SER"/>
    <property type="match status" value="1"/>
</dbReference>
<proteinExistence type="inferred from homology"/>
<dbReference type="InterPro" id="IPR015500">
    <property type="entry name" value="Peptidase_S8_subtilisin-rel"/>
</dbReference>
<dbReference type="EMBL" id="SSOP01000227">
    <property type="protein sequence ID" value="KAB5589805.1"/>
    <property type="molecule type" value="Genomic_DNA"/>
</dbReference>
<keyword evidence="2" id="KW-0964">Secreted</keyword>
<gene>
    <name evidence="13" type="ORF">CTheo_6750</name>
</gene>
<dbReference type="Pfam" id="PF06280">
    <property type="entry name" value="fn3_5"/>
    <property type="match status" value="1"/>
</dbReference>
<keyword evidence="5 8" id="KW-0378">Hydrolase</keyword>
<dbReference type="PRINTS" id="PR00723">
    <property type="entry name" value="SUBTILISIN"/>
</dbReference>
<dbReference type="GO" id="GO:0005615">
    <property type="term" value="C:extracellular space"/>
    <property type="evidence" value="ECO:0007669"/>
    <property type="project" value="TreeGrafter"/>
</dbReference>
<feature type="active site" description="Charge relay system" evidence="7 8">
    <location>
        <position position="217"/>
    </location>
</feature>
<feature type="active site" description="Charge relay system" evidence="7 8">
    <location>
        <position position="164"/>
    </location>
</feature>
<dbReference type="PROSITE" id="PS00137">
    <property type="entry name" value="SUBTILASE_HIS"/>
    <property type="match status" value="1"/>
</dbReference>
<evidence type="ECO:0000256" key="4">
    <source>
        <dbReference type="ARBA" id="ARBA00022729"/>
    </source>
</evidence>
<dbReference type="InterPro" id="IPR046450">
    <property type="entry name" value="PA_dom_sf"/>
</dbReference>
<feature type="domain" description="C5a peptidase/Subtilisin-like protease SBT2-like Fn3-like" evidence="12">
    <location>
        <begin position="607"/>
        <end position="709"/>
    </location>
</feature>
<evidence type="ECO:0000256" key="9">
    <source>
        <dbReference type="SAM" id="SignalP"/>
    </source>
</evidence>
<feature type="domain" description="PA" evidence="11">
    <location>
        <begin position="377"/>
        <end position="450"/>
    </location>
</feature>